<dbReference type="InterPro" id="IPR027417">
    <property type="entry name" value="P-loop_NTPase"/>
</dbReference>
<dbReference type="InterPro" id="IPR000792">
    <property type="entry name" value="Tscrpt_reg_LuxR_C"/>
</dbReference>
<dbReference type="AlphaFoldDB" id="A0A7K0E1G2"/>
<gene>
    <name evidence="4" type="ORF">NRB56_65900</name>
</gene>
<keyword evidence="1" id="KW-0547">Nucleotide-binding</keyword>
<dbReference type="RefSeq" id="WP_153348261.1">
    <property type="nucleotide sequence ID" value="NZ_WEGI01000016.1"/>
</dbReference>
<dbReference type="GO" id="GO:0004016">
    <property type="term" value="F:adenylate cyclase activity"/>
    <property type="evidence" value="ECO:0007669"/>
    <property type="project" value="TreeGrafter"/>
</dbReference>
<dbReference type="Proteomes" id="UP000431401">
    <property type="component" value="Unassembled WGS sequence"/>
</dbReference>
<name>A0A7K0E1G2_9NOCA</name>
<keyword evidence="5" id="KW-1185">Reference proteome</keyword>
<dbReference type="InterPro" id="IPR041664">
    <property type="entry name" value="AAA_16"/>
</dbReference>
<evidence type="ECO:0000259" key="3">
    <source>
        <dbReference type="PROSITE" id="PS50043"/>
    </source>
</evidence>
<dbReference type="EMBL" id="WEGI01000016">
    <property type="protein sequence ID" value="MQY30984.1"/>
    <property type="molecule type" value="Genomic_DNA"/>
</dbReference>
<dbReference type="SMART" id="SM00421">
    <property type="entry name" value="HTH_LUXR"/>
    <property type="match status" value="1"/>
</dbReference>
<reference evidence="4 5" key="1">
    <citation type="submission" date="2019-10" db="EMBL/GenBank/DDBJ databases">
        <title>Nocardia macrotermitis sp. nov. and Nocardia aurantia sp. nov., isolated from the gut of fungus growing-termite Macrotermes natalensis.</title>
        <authorList>
            <person name="Benndorf R."/>
            <person name="Schwitalla J."/>
            <person name="Martin K."/>
            <person name="De Beer W."/>
            <person name="Kaster A.-K."/>
            <person name="Vollmers J."/>
            <person name="Poulsen M."/>
            <person name="Beemelmanns C."/>
        </authorList>
    </citation>
    <scope>NUCLEOTIDE SEQUENCE [LARGE SCALE GENOMIC DNA]</scope>
    <source>
        <strain evidence="4 5">RB56</strain>
    </source>
</reference>
<dbReference type="PANTHER" id="PTHR16305:SF35">
    <property type="entry name" value="TRANSCRIPTIONAL ACTIVATOR DOMAIN"/>
    <property type="match status" value="1"/>
</dbReference>
<dbReference type="SUPFAM" id="SSF46894">
    <property type="entry name" value="C-terminal effector domain of the bipartite response regulators"/>
    <property type="match status" value="1"/>
</dbReference>
<sequence length="882" mass="93650">MRTIEGICGRERERAAVDDTLAALREGRGSALLWWGDPGIGKSALLRDAAERACDCRVLACSGAAAESPLAFAALHQLLWPVADRIADLPGPQAAALRAALGLGAGVAGEFHVATAVVTLLSRLAATAPVLLSIDDLHWLDEATARVLRFVIRRTAAVPIGLLGACDRDPAGTRWNSLPARWLGPLPESAARALLRQRYGALSAFRTDRILAVAGGNPLALCELPVTAREYEGTASRPAPVGARMRQAFASRLAELPGPLRTLLVVVAAEEVGDLAIVSRVATESGVGESIWTQAGEGGLVRAEDGRIGIGNPLFCALAYDAATAQQRRWIHRALASALVAAGEPDLALWHRAAAASGPDDELACALADSARRRTARSGRLVGAAVLRRAAALCTDAERAGRWLARAARAAWEAGDVESARALLDRASGALPADRMAASTAGLAGLLEIATGSPVRARGMLLRDAALVREPMAGDLRLAAERAEWAAGRAEREPEIASLLGRVDGFAAGSAPGVAARLLPPAALVLVWGLAERTVGLYTEVAARLRDSGDIAGLAYLLPQLVAVQMATDQWPEADASLREATGLAEAGDWENTRAACHNLAAKLASFRGDSAQVEFHVEQALALSRPRRIGVLIAGAYWHSGVHELSVGNPEAAYERLRTLSVPGHESAHPTIARLAAADIAESAWRSGNFEAATTHSELLRTWALRSRAPWAVASTYRVLALQSEGFVAERYFRRALEVRGMPRCTFHRARTGLLYGEWLRRARRRADAAEQLRLAHAGFQRIEASLWMKRAARELELTDAPSGGRRGSDTRLTGQEMRIAELAVAGLTNRAIAGELAISPRTVGHHLSHVFAKLGVRDRKSLMFADLGAGLSTARGESIG</sequence>
<protein>
    <recommendedName>
        <fullName evidence="3">HTH luxR-type domain-containing protein</fullName>
    </recommendedName>
</protein>
<dbReference type="Gene3D" id="1.10.10.10">
    <property type="entry name" value="Winged helix-like DNA-binding domain superfamily/Winged helix DNA-binding domain"/>
    <property type="match status" value="1"/>
</dbReference>
<evidence type="ECO:0000313" key="5">
    <source>
        <dbReference type="Proteomes" id="UP000431401"/>
    </source>
</evidence>
<dbReference type="Pfam" id="PF13191">
    <property type="entry name" value="AAA_16"/>
    <property type="match status" value="1"/>
</dbReference>
<dbReference type="SUPFAM" id="SSF52540">
    <property type="entry name" value="P-loop containing nucleoside triphosphate hydrolases"/>
    <property type="match status" value="1"/>
</dbReference>
<feature type="domain" description="HTH luxR-type" evidence="3">
    <location>
        <begin position="807"/>
        <end position="870"/>
    </location>
</feature>
<dbReference type="GO" id="GO:0005737">
    <property type="term" value="C:cytoplasm"/>
    <property type="evidence" value="ECO:0007669"/>
    <property type="project" value="TreeGrafter"/>
</dbReference>
<evidence type="ECO:0000256" key="1">
    <source>
        <dbReference type="ARBA" id="ARBA00022741"/>
    </source>
</evidence>
<dbReference type="Pfam" id="PF00196">
    <property type="entry name" value="GerE"/>
    <property type="match status" value="1"/>
</dbReference>
<dbReference type="OrthoDB" id="7053960at2"/>
<organism evidence="4 5">
    <name type="scientific">Nocardia aurantia</name>
    <dbReference type="NCBI Taxonomy" id="2585199"/>
    <lineage>
        <taxon>Bacteria</taxon>
        <taxon>Bacillati</taxon>
        <taxon>Actinomycetota</taxon>
        <taxon>Actinomycetes</taxon>
        <taxon>Mycobacteriales</taxon>
        <taxon>Nocardiaceae</taxon>
        <taxon>Nocardia</taxon>
    </lineage>
</organism>
<dbReference type="GO" id="GO:0003677">
    <property type="term" value="F:DNA binding"/>
    <property type="evidence" value="ECO:0007669"/>
    <property type="project" value="InterPro"/>
</dbReference>
<dbReference type="CDD" id="cd06170">
    <property type="entry name" value="LuxR_C_like"/>
    <property type="match status" value="1"/>
</dbReference>
<proteinExistence type="predicted"/>
<dbReference type="GO" id="GO:0005524">
    <property type="term" value="F:ATP binding"/>
    <property type="evidence" value="ECO:0007669"/>
    <property type="project" value="UniProtKB-KW"/>
</dbReference>
<keyword evidence="2" id="KW-0067">ATP-binding</keyword>
<dbReference type="PROSITE" id="PS50043">
    <property type="entry name" value="HTH_LUXR_2"/>
    <property type="match status" value="1"/>
</dbReference>
<dbReference type="InterPro" id="IPR016032">
    <property type="entry name" value="Sig_transdc_resp-reg_C-effctor"/>
</dbReference>
<dbReference type="PANTHER" id="PTHR16305">
    <property type="entry name" value="TESTICULAR SOLUBLE ADENYLYL CYCLASE"/>
    <property type="match status" value="1"/>
</dbReference>
<dbReference type="PRINTS" id="PR00038">
    <property type="entry name" value="HTHLUXR"/>
</dbReference>
<dbReference type="InterPro" id="IPR036388">
    <property type="entry name" value="WH-like_DNA-bd_sf"/>
</dbReference>
<evidence type="ECO:0000256" key="2">
    <source>
        <dbReference type="ARBA" id="ARBA00022840"/>
    </source>
</evidence>
<dbReference type="PROSITE" id="PS00622">
    <property type="entry name" value="HTH_LUXR_1"/>
    <property type="match status" value="1"/>
</dbReference>
<comment type="caution">
    <text evidence="4">The sequence shown here is derived from an EMBL/GenBank/DDBJ whole genome shotgun (WGS) entry which is preliminary data.</text>
</comment>
<accession>A0A7K0E1G2</accession>
<dbReference type="GO" id="GO:0006355">
    <property type="term" value="P:regulation of DNA-templated transcription"/>
    <property type="evidence" value="ECO:0007669"/>
    <property type="project" value="InterPro"/>
</dbReference>
<evidence type="ECO:0000313" key="4">
    <source>
        <dbReference type="EMBL" id="MQY30984.1"/>
    </source>
</evidence>